<evidence type="ECO:0000313" key="2">
    <source>
        <dbReference type="Proteomes" id="UP000234240"/>
    </source>
</evidence>
<dbReference type="InterPro" id="IPR017021">
    <property type="entry name" value="UCP033763"/>
</dbReference>
<reference evidence="1 2" key="1">
    <citation type="submission" date="2017-12" db="EMBL/GenBank/DDBJ databases">
        <title>Characterization of six clinical isolates of Enterochimera gen. nov., a novel genus of the Yersiniaciae family and the three species Enterochimera arupensis sp. nov., Enterochimera coloradensis sp. nov, and Enterochimera californica sp. nov.</title>
        <authorList>
            <person name="Rossi A."/>
            <person name="Fisher M."/>
        </authorList>
    </citation>
    <scope>NUCLEOTIDE SEQUENCE [LARGE SCALE GENOMIC DNA]</scope>
    <source>
        <strain evidence="2">2015-Iso6</strain>
    </source>
</reference>
<dbReference type="RefSeq" id="WP_101818158.1">
    <property type="nucleotide sequence ID" value="NZ_PJZF01000024.1"/>
</dbReference>
<dbReference type="Gene3D" id="3.40.1490.10">
    <property type="entry name" value="Bit1"/>
    <property type="match status" value="1"/>
</dbReference>
<dbReference type="PIRSF" id="PIRSF033736">
    <property type="entry name" value="UCP033763"/>
    <property type="match status" value="1"/>
</dbReference>
<comment type="caution">
    <text evidence="1">The sequence shown here is derived from an EMBL/GenBank/DDBJ whole genome shotgun (WGS) entry which is preliminary data.</text>
</comment>
<dbReference type="AlphaFoldDB" id="A0A2N5DWP0"/>
<dbReference type="Proteomes" id="UP000234240">
    <property type="component" value="Unassembled WGS sequence"/>
</dbReference>
<gene>
    <name evidence="1" type="ORF">CYR55_20285</name>
</gene>
<keyword evidence="2" id="KW-1185">Reference proteome</keyword>
<dbReference type="InterPro" id="IPR018988">
    <property type="entry name" value="DUF2000"/>
</dbReference>
<dbReference type="Pfam" id="PF09391">
    <property type="entry name" value="DUF2000"/>
    <property type="match status" value="1"/>
</dbReference>
<dbReference type="EMBL" id="PJZF01000024">
    <property type="protein sequence ID" value="PLR31668.1"/>
    <property type="molecule type" value="Genomic_DNA"/>
</dbReference>
<organism evidence="1 2">
    <name type="scientific">Chimaeribacter californicus</name>
    <dbReference type="NCBI Taxonomy" id="2060067"/>
    <lineage>
        <taxon>Bacteria</taxon>
        <taxon>Pseudomonadati</taxon>
        <taxon>Pseudomonadota</taxon>
        <taxon>Gammaproteobacteria</taxon>
        <taxon>Enterobacterales</taxon>
        <taxon>Yersiniaceae</taxon>
        <taxon>Chimaeribacter</taxon>
    </lineage>
</organism>
<dbReference type="InterPro" id="IPR023476">
    <property type="entry name" value="Pep_tRNA_hydro_II_dom_sf"/>
</dbReference>
<protein>
    <submittedName>
        <fullName evidence="1">DUF2000 domain-containing protein</fullName>
    </submittedName>
</protein>
<dbReference type="OrthoDB" id="8667190at2"/>
<sequence>MSYYRVAIIVNPELPVGLVANTAATLAAGLGARHPQVFGGKLTDATGLEIDVSSKLPMPVLQADEATLQALLKRSEGANEIKAVVVFPAFARRMHDFDEYGQALPERTLSGETLDGIALCGPKKWVSSLTGALKLLR</sequence>
<accession>A0A2N5DWP0</accession>
<proteinExistence type="predicted"/>
<name>A0A2N5DWP0_9GAMM</name>
<evidence type="ECO:0000313" key="1">
    <source>
        <dbReference type="EMBL" id="PLR31668.1"/>
    </source>
</evidence>
<dbReference type="SUPFAM" id="SSF102462">
    <property type="entry name" value="Peptidyl-tRNA hydrolase II"/>
    <property type="match status" value="1"/>
</dbReference>